<dbReference type="Proteomes" id="UP001166784">
    <property type="component" value="Unassembled WGS sequence"/>
</dbReference>
<dbReference type="Gene3D" id="3.40.50.880">
    <property type="match status" value="1"/>
</dbReference>
<proteinExistence type="predicted"/>
<dbReference type="InterPro" id="IPR029062">
    <property type="entry name" value="Class_I_gatase-like"/>
</dbReference>
<feature type="domain" description="Glycoside hydrolase family 5" evidence="3">
    <location>
        <begin position="40"/>
        <end position="296"/>
    </location>
</feature>
<sequence length="652" mass="72416">MQRHSAKLLSPDGSPLLWIGVNYWSRTGGPLMWRHYDAAVVDEELRTMRDHGITLTRSFLYWPDFMPEENSLDQAMLERYDDFLERHAALGMHTVPTFLVGHMSGQNWDPAWRDGRDVFADASFVAQQEWYVRETTARWKDHPAVAGWLLTNEMPIYADWPSRGIGTLDAATVTAWAKTLVGAVRSAGATQPVSIGDGAWGVETSGADNGFRVRDLAPLVDFHGPHVYNMETDAVRQHLGAAFVCELLDIGGKPVILEEFGLTSDYVSEENAAHYYRQILHNSLLAGATGWIAWNNTDYDALEDQEPYSHHPFEMHFGITDSEGRPKEQLREVKRFTEVLRRTDAARLHRPPARTAIVVSSFLERMYPFTQADDRTSVAVNTRQAYVAAREADLGVGLAREADGLPDDCALYLLPSAKQLTAPGWTRLRALAESGATVYASYFAGEHAHQRGAWWPKLDETFGVRKQLRYGLADPIEGDELRMVFRRDFGGIAEGEELVFPVEGTENSRSYLPVEADGAEVVATDEHGRPALLVRRTGEGAFVLCTYPVEHMAARTPRVNPEPTWRLYAALAAEAGAAPEVSTADPRVMTARMEHEDGRGYVWFVSQHDAPLTARPVLTGGAASARLIGLDGADLREFELPPFGVVVAEMAP</sequence>
<reference evidence="4" key="2">
    <citation type="journal article" date="2023" name="Int. J. Syst. Evol. Microbiol.">
        <title>Streptomyces marispadix sp. nov., isolated from marine beach sediment of the Northern Coast of Portugal.</title>
        <authorList>
            <person name="dos Santos J.D.N."/>
            <person name="Vitorino I.R."/>
            <person name="Kallscheuer N."/>
            <person name="Srivastava A."/>
            <person name="Krautwurst S."/>
            <person name="Marz M."/>
            <person name="Jogler C."/>
            <person name="Lobo Da Cunha A."/>
            <person name="Catita J."/>
            <person name="Goncalves H."/>
            <person name="Gonzalez I."/>
            <person name="Reyes F."/>
            <person name="Lage O.M."/>
        </authorList>
    </citation>
    <scope>NUCLEOTIDE SEQUENCE</scope>
    <source>
        <strain evidence="4">M600PL45_2</strain>
    </source>
</reference>
<dbReference type="EMBL" id="JAKWJU010000002">
    <property type="protein sequence ID" value="MCH6162732.1"/>
    <property type="molecule type" value="Genomic_DNA"/>
</dbReference>
<accession>A0ABS9T2I5</accession>
<name>A0ABS9T2I5_9ACTN</name>
<keyword evidence="5" id="KW-1185">Reference proteome</keyword>
<reference evidence="4" key="1">
    <citation type="submission" date="2022-03" db="EMBL/GenBank/DDBJ databases">
        <authorList>
            <person name="Santos J.D.N."/>
            <person name="Kallscheuer N."/>
            <person name="Jogler C."/>
            <person name="Lage O.M."/>
        </authorList>
    </citation>
    <scope>NUCLEOTIDE SEQUENCE</scope>
    <source>
        <strain evidence="4">M600PL45_2</strain>
    </source>
</reference>
<dbReference type="Pfam" id="PF00150">
    <property type="entry name" value="Cellulase"/>
    <property type="match status" value="1"/>
</dbReference>
<evidence type="ECO:0000256" key="1">
    <source>
        <dbReference type="ARBA" id="ARBA00022801"/>
    </source>
</evidence>
<evidence type="ECO:0000256" key="2">
    <source>
        <dbReference type="ARBA" id="ARBA00023295"/>
    </source>
</evidence>
<protein>
    <submittedName>
        <fullName evidence="4">Cellulase family glycosylhydrolase</fullName>
    </submittedName>
</protein>
<dbReference type="SUPFAM" id="SSF51445">
    <property type="entry name" value="(Trans)glycosidases"/>
    <property type="match status" value="1"/>
</dbReference>
<evidence type="ECO:0000313" key="4">
    <source>
        <dbReference type="EMBL" id="MCH6162732.1"/>
    </source>
</evidence>
<organism evidence="4 5">
    <name type="scientific">Streptomyces marispadix</name>
    <dbReference type="NCBI Taxonomy" id="2922868"/>
    <lineage>
        <taxon>Bacteria</taxon>
        <taxon>Bacillati</taxon>
        <taxon>Actinomycetota</taxon>
        <taxon>Actinomycetes</taxon>
        <taxon>Kitasatosporales</taxon>
        <taxon>Streptomycetaceae</taxon>
        <taxon>Streptomyces</taxon>
    </lineage>
</organism>
<evidence type="ECO:0000313" key="5">
    <source>
        <dbReference type="Proteomes" id="UP001166784"/>
    </source>
</evidence>
<keyword evidence="1" id="KW-0378">Hydrolase</keyword>
<dbReference type="RefSeq" id="WP_241061641.1">
    <property type="nucleotide sequence ID" value="NZ_JAKWJU010000002.1"/>
</dbReference>
<evidence type="ECO:0000259" key="3">
    <source>
        <dbReference type="Pfam" id="PF00150"/>
    </source>
</evidence>
<dbReference type="Gene3D" id="3.20.20.80">
    <property type="entry name" value="Glycosidases"/>
    <property type="match status" value="1"/>
</dbReference>
<dbReference type="InterPro" id="IPR017853">
    <property type="entry name" value="GH"/>
</dbReference>
<dbReference type="InterPro" id="IPR001547">
    <property type="entry name" value="Glyco_hydro_5"/>
</dbReference>
<comment type="caution">
    <text evidence="4">The sequence shown here is derived from an EMBL/GenBank/DDBJ whole genome shotgun (WGS) entry which is preliminary data.</text>
</comment>
<keyword evidence="2" id="KW-0326">Glycosidase</keyword>
<gene>
    <name evidence="4" type="ORF">MMA15_20765</name>
</gene>